<dbReference type="EMBL" id="CM002928">
    <property type="protein sequence ID" value="KGN45346.1"/>
    <property type="molecule type" value="Genomic_DNA"/>
</dbReference>
<dbReference type="Proteomes" id="UP000029981">
    <property type="component" value="Chromosome 7"/>
</dbReference>
<evidence type="ECO:0000313" key="3">
    <source>
        <dbReference type="Proteomes" id="UP000029981"/>
    </source>
</evidence>
<accession>A0A0A0KC18</accession>
<gene>
    <name evidence="2" type="ORF">Csa_7G446640</name>
</gene>
<reference evidence="2 3" key="4">
    <citation type="journal article" date="2011" name="BMC Genomics">
        <title>RNA-Seq improves annotation of protein-coding genes in the cucumber genome.</title>
        <authorList>
            <person name="Li Z."/>
            <person name="Zhang Z."/>
            <person name="Yan P."/>
            <person name="Huang S."/>
            <person name="Fei Z."/>
            <person name="Lin K."/>
        </authorList>
    </citation>
    <scope>NUCLEOTIDE SEQUENCE [LARGE SCALE GENOMIC DNA]</scope>
    <source>
        <strain evidence="3">cv. 9930</strain>
    </source>
</reference>
<protein>
    <recommendedName>
        <fullName evidence="4">Thionin-like protein 2</fullName>
    </recommendedName>
</protein>
<evidence type="ECO:0000313" key="2">
    <source>
        <dbReference type="EMBL" id="KGN45346.1"/>
    </source>
</evidence>
<feature type="chain" id="PRO_5001972020" description="Thionin-like protein 2" evidence="1">
    <location>
        <begin position="21"/>
        <end position="117"/>
    </location>
</feature>
<dbReference type="Gramene" id="KGN45346">
    <property type="protein sequence ID" value="KGN45346"/>
    <property type="gene ID" value="Csa_7G446640"/>
</dbReference>
<dbReference type="InterPro" id="IPR038975">
    <property type="entry name" value="THNL"/>
</dbReference>
<organism evidence="2 3">
    <name type="scientific">Cucumis sativus</name>
    <name type="common">Cucumber</name>
    <dbReference type="NCBI Taxonomy" id="3659"/>
    <lineage>
        <taxon>Eukaryota</taxon>
        <taxon>Viridiplantae</taxon>
        <taxon>Streptophyta</taxon>
        <taxon>Embryophyta</taxon>
        <taxon>Tracheophyta</taxon>
        <taxon>Spermatophyta</taxon>
        <taxon>Magnoliopsida</taxon>
        <taxon>eudicotyledons</taxon>
        <taxon>Gunneridae</taxon>
        <taxon>Pentapetalae</taxon>
        <taxon>rosids</taxon>
        <taxon>fabids</taxon>
        <taxon>Cucurbitales</taxon>
        <taxon>Cucurbitaceae</taxon>
        <taxon>Benincaseae</taxon>
        <taxon>Cucumis</taxon>
    </lineage>
</organism>
<keyword evidence="1" id="KW-0732">Signal</keyword>
<reference evidence="2 3" key="2">
    <citation type="journal article" date="2009" name="PLoS ONE">
        <title>An integrated genetic and cytogenetic map of the cucumber genome.</title>
        <authorList>
            <person name="Ren Y."/>
            <person name="Zhang Z."/>
            <person name="Liu J."/>
            <person name="Staub J.E."/>
            <person name="Han Y."/>
            <person name="Cheng Z."/>
            <person name="Li X."/>
            <person name="Lu J."/>
            <person name="Miao H."/>
            <person name="Kang H."/>
            <person name="Xie B."/>
            <person name="Gu X."/>
            <person name="Wang X."/>
            <person name="Du Y."/>
            <person name="Jin W."/>
            <person name="Huang S."/>
        </authorList>
    </citation>
    <scope>NUCLEOTIDE SEQUENCE [LARGE SCALE GENOMIC DNA]</scope>
    <source>
        <strain evidence="3">cv. 9930</strain>
    </source>
</reference>
<dbReference type="AlphaFoldDB" id="A0A0A0KC18"/>
<proteinExistence type="predicted"/>
<dbReference type="OMA" id="CKFGCAS"/>
<evidence type="ECO:0008006" key="4">
    <source>
        <dbReference type="Google" id="ProtNLM"/>
    </source>
</evidence>
<dbReference type="PANTHER" id="PTHR36312:SF1">
    <property type="entry name" value="OS01G0594500 PROTEIN"/>
    <property type="match status" value="1"/>
</dbReference>
<dbReference type="PANTHER" id="PTHR36312">
    <property type="entry name" value="THIONIN-LIKE PROTEIN 1"/>
    <property type="match status" value="1"/>
</dbReference>
<reference evidence="2 3" key="3">
    <citation type="journal article" date="2010" name="BMC Genomics">
        <title>Transcriptome sequencing and comparative analysis of cucumber flowers with different sex types.</title>
        <authorList>
            <person name="Guo S."/>
            <person name="Zheng Y."/>
            <person name="Joung J.G."/>
            <person name="Liu S."/>
            <person name="Zhang Z."/>
            <person name="Crasta O.R."/>
            <person name="Sobral B.W."/>
            <person name="Xu Y."/>
            <person name="Huang S."/>
            <person name="Fei Z."/>
        </authorList>
    </citation>
    <scope>NUCLEOTIDE SEQUENCE [LARGE SCALE GENOMIC DNA]</scope>
    <source>
        <strain evidence="3">cv. 9930</strain>
    </source>
</reference>
<name>A0A0A0KC18_CUCSA</name>
<reference evidence="2 3" key="1">
    <citation type="journal article" date="2009" name="Nat. Genet.">
        <title>The genome of the cucumber, Cucumis sativus L.</title>
        <authorList>
            <person name="Huang S."/>
            <person name="Li R."/>
            <person name="Zhang Z."/>
            <person name="Li L."/>
            <person name="Gu X."/>
            <person name="Fan W."/>
            <person name="Lucas W.J."/>
            <person name="Wang X."/>
            <person name="Xie B."/>
            <person name="Ni P."/>
            <person name="Ren Y."/>
            <person name="Zhu H."/>
            <person name="Li J."/>
            <person name="Lin K."/>
            <person name="Jin W."/>
            <person name="Fei Z."/>
            <person name="Li G."/>
            <person name="Staub J."/>
            <person name="Kilian A."/>
            <person name="van der Vossen E.A."/>
            <person name="Wu Y."/>
            <person name="Guo J."/>
            <person name="He J."/>
            <person name="Jia Z."/>
            <person name="Ren Y."/>
            <person name="Tian G."/>
            <person name="Lu Y."/>
            <person name="Ruan J."/>
            <person name="Qian W."/>
            <person name="Wang M."/>
            <person name="Huang Q."/>
            <person name="Li B."/>
            <person name="Xuan Z."/>
            <person name="Cao J."/>
            <person name="Asan"/>
            <person name="Wu Z."/>
            <person name="Zhang J."/>
            <person name="Cai Q."/>
            <person name="Bai Y."/>
            <person name="Zhao B."/>
            <person name="Han Y."/>
            <person name="Li Y."/>
            <person name="Li X."/>
            <person name="Wang S."/>
            <person name="Shi Q."/>
            <person name="Liu S."/>
            <person name="Cho W.K."/>
            <person name="Kim J.Y."/>
            <person name="Xu Y."/>
            <person name="Heller-Uszynska K."/>
            <person name="Miao H."/>
            <person name="Cheng Z."/>
            <person name="Zhang S."/>
            <person name="Wu J."/>
            <person name="Yang Y."/>
            <person name="Kang H."/>
            <person name="Li M."/>
            <person name="Liang H."/>
            <person name="Ren X."/>
            <person name="Shi Z."/>
            <person name="Wen M."/>
            <person name="Jian M."/>
            <person name="Yang H."/>
            <person name="Zhang G."/>
            <person name="Yang Z."/>
            <person name="Chen R."/>
            <person name="Liu S."/>
            <person name="Li J."/>
            <person name="Ma L."/>
            <person name="Liu H."/>
            <person name="Zhou Y."/>
            <person name="Zhao J."/>
            <person name="Fang X."/>
            <person name="Li G."/>
            <person name="Fang L."/>
            <person name="Li Y."/>
            <person name="Liu D."/>
            <person name="Zheng H."/>
            <person name="Zhang Y."/>
            <person name="Qin N."/>
            <person name="Li Z."/>
            <person name="Yang G."/>
            <person name="Yang S."/>
            <person name="Bolund L."/>
            <person name="Kristiansen K."/>
            <person name="Zheng H."/>
            <person name="Li S."/>
            <person name="Zhang X."/>
            <person name="Yang H."/>
            <person name="Wang J."/>
            <person name="Sun R."/>
            <person name="Zhang B."/>
            <person name="Jiang S."/>
            <person name="Wang J."/>
            <person name="Du Y."/>
            <person name="Li S."/>
        </authorList>
    </citation>
    <scope>NUCLEOTIDE SEQUENCE [LARGE SCALE GENOMIC DNA]</scope>
    <source>
        <strain evidence="3">cv. 9930</strain>
    </source>
</reference>
<dbReference type="eggNOG" id="ENOG502S8HN">
    <property type="taxonomic scope" value="Eukaryota"/>
</dbReference>
<feature type="signal peptide" evidence="1">
    <location>
        <begin position="1"/>
        <end position="20"/>
    </location>
</feature>
<sequence>MKSVVLICFILSLVAGRSTASFGKCYAKCFIVCAITPGIPVGTCGAKCLADCLFIASSPMDLNYMDTHYFCKLGCATSRCTKFSTKKDPGKKLSNTSVTTYSSYTNVYRETFRFFIV</sequence>
<keyword evidence="3" id="KW-1185">Reference proteome</keyword>
<evidence type="ECO:0000256" key="1">
    <source>
        <dbReference type="SAM" id="SignalP"/>
    </source>
</evidence>